<keyword evidence="2 4" id="KW-0808">Transferase</keyword>
<comment type="similarity">
    <text evidence="1 4">Belongs to the thiolase-like superfamily. Thiolase family.</text>
</comment>
<evidence type="ECO:0000313" key="8">
    <source>
        <dbReference type="EMBL" id="MBW8726324.1"/>
    </source>
</evidence>
<evidence type="ECO:0000256" key="1">
    <source>
        <dbReference type="ARBA" id="ARBA00010982"/>
    </source>
</evidence>
<evidence type="ECO:0000256" key="4">
    <source>
        <dbReference type="RuleBase" id="RU003557"/>
    </source>
</evidence>
<feature type="domain" description="Thiolase C-terminal" evidence="7">
    <location>
        <begin position="269"/>
        <end position="340"/>
    </location>
</feature>
<dbReference type="InterPro" id="IPR002155">
    <property type="entry name" value="Thiolase"/>
</dbReference>
<evidence type="ECO:0000256" key="2">
    <source>
        <dbReference type="ARBA" id="ARBA00022679"/>
    </source>
</evidence>
<reference evidence="8" key="1">
    <citation type="submission" date="2020-06" db="EMBL/GenBank/DDBJ databases">
        <title>Stable isotope informed genome-resolved metagenomics uncovers potential trophic interactions in rhizosphere soil.</title>
        <authorList>
            <person name="Starr E.P."/>
            <person name="Shi S."/>
            <person name="Blazewicz S.J."/>
            <person name="Koch B.J."/>
            <person name="Probst A.J."/>
            <person name="Hungate B.A."/>
            <person name="Pett-Ridge J."/>
            <person name="Firestone M.K."/>
            <person name="Banfield J.F."/>
        </authorList>
    </citation>
    <scope>NUCLEOTIDE SEQUENCE</scope>
    <source>
        <strain evidence="8">YM_69_17</strain>
    </source>
</reference>
<accession>A0A952KL55</accession>
<dbReference type="GO" id="GO:0003988">
    <property type="term" value="F:acetyl-CoA C-acyltransferase activity"/>
    <property type="evidence" value="ECO:0007669"/>
    <property type="project" value="UniProtKB-ARBA"/>
</dbReference>
<sequence>MTNVVIAAAARTPVGAFAGAFAAVPAHELGIAAITAALGRAKVDAAEVDEVVLGQVLTAATGQNAARQAAIGAGIPKSATAYGINQVCGSGLRTVALGGQAIALGDARIVVAGGQESMSLAPHALHLRSGTKMGDAKMVDTMIRDGLWDAFNGYHMGNTAENVARQWQITREDQDRFALASQQKAGAAQREGRFKDEITPVTVKGRKGDVVIDADEYLKPDTTIEVLAKLRPAFDKEGTVTAGNASGLNDGAAALVLMSEEEAARRGITPLARIASWATAGVDPAVMGSGPIPASRAALKKAGWTAEQLDLVEANEAFAAQACAVNKDMGWDPARVNVNG</sequence>
<dbReference type="InterPro" id="IPR020617">
    <property type="entry name" value="Thiolase_C"/>
</dbReference>
<organism evidence="8 9">
    <name type="scientific">Inquilinus limosus</name>
    <dbReference type="NCBI Taxonomy" id="171674"/>
    <lineage>
        <taxon>Bacteria</taxon>
        <taxon>Pseudomonadati</taxon>
        <taxon>Pseudomonadota</taxon>
        <taxon>Alphaproteobacteria</taxon>
        <taxon>Rhodospirillales</taxon>
        <taxon>Rhodospirillaceae</taxon>
        <taxon>Inquilinus</taxon>
    </lineage>
</organism>
<dbReference type="Gene3D" id="3.40.47.10">
    <property type="match status" value="2"/>
</dbReference>
<feature type="chain" id="PRO_5036777823" evidence="5">
    <location>
        <begin position="23"/>
        <end position="340"/>
    </location>
</feature>
<evidence type="ECO:0000256" key="3">
    <source>
        <dbReference type="ARBA" id="ARBA00023315"/>
    </source>
</evidence>
<dbReference type="PANTHER" id="PTHR18919">
    <property type="entry name" value="ACETYL-COA C-ACYLTRANSFERASE"/>
    <property type="match status" value="1"/>
</dbReference>
<dbReference type="NCBIfam" id="TIGR01930">
    <property type="entry name" value="AcCoA-C-Actrans"/>
    <property type="match status" value="1"/>
</dbReference>
<dbReference type="Pfam" id="PF02803">
    <property type="entry name" value="Thiolase_C"/>
    <property type="match status" value="1"/>
</dbReference>
<gene>
    <name evidence="8" type="ORF">JF625_14345</name>
</gene>
<keyword evidence="3 4" id="KW-0012">Acyltransferase</keyword>
<dbReference type="InterPro" id="IPR020615">
    <property type="entry name" value="Thiolase_acyl_enz_int_AS"/>
</dbReference>
<dbReference type="SUPFAM" id="SSF53901">
    <property type="entry name" value="Thiolase-like"/>
    <property type="match status" value="2"/>
</dbReference>
<proteinExistence type="inferred from homology"/>
<dbReference type="AlphaFoldDB" id="A0A952KL55"/>
<keyword evidence="5" id="KW-0732">Signal</keyword>
<protein>
    <submittedName>
        <fullName evidence="8">Acetyl-CoA C-acetyltransferase</fullName>
    </submittedName>
</protein>
<feature type="non-terminal residue" evidence="8">
    <location>
        <position position="340"/>
    </location>
</feature>
<evidence type="ECO:0000313" key="9">
    <source>
        <dbReference type="Proteomes" id="UP000700706"/>
    </source>
</evidence>
<feature type="domain" description="Thiolase N-terminal" evidence="6">
    <location>
        <begin position="4"/>
        <end position="261"/>
    </location>
</feature>
<dbReference type="Proteomes" id="UP000700706">
    <property type="component" value="Unassembled WGS sequence"/>
</dbReference>
<dbReference type="PANTHER" id="PTHR18919:SF107">
    <property type="entry name" value="ACETYL-COA ACETYLTRANSFERASE, CYTOSOLIC"/>
    <property type="match status" value="1"/>
</dbReference>
<dbReference type="CDD" id="cd00751">
    <property type="entry name" value="thiolase"/>
    <property type="match status" value="1"/>
</dbReference>
<feature type="signal peptide" evidence="5">
    <location>
        <begin position="1"/>
        <end position="22"/>
    </location>
</feature>
<dbReference type="Pfam" id="PF00108">
    <property type="entry name" value="Thiolase_N"/>
    <property type="match status" value="1"/>
</dbReference>
<dbReference type="EMBL" id="JAEKLZ010000209">
    <property type="protein sequence ID" value="MBW8726324.1"/>
    <property type="molecule type" value="Genomic_DNA"/>
</dbReference>
<dbReference type="InterPro" id="IPR016039">
    <property type="entry name" value="Thiolase-like"/>
</dbReference>
<comment type="caution">
    <text evidence="8">The sequence shown here is derived from an EMBL/GenBank/DDBJ whole genome shotgun (WGS) entry which is preliminary data.</text>
</comment>
<name>A0A952KL55_9PROT</name>
<evidence type="ECO:0000256" key="5">
    <source>
        <dbReference type="SAM" id="SignalP"/>
    </source>
</evidence>
<dbReference type="PROSITE" id="PS00098">
    <property type="entry name" value="THIOLASE_1"/>
    <property type="match status" value="1"/>
</dbReference>
<evidence type="ECO:0000259" key="6">
    <source>
        <dbReference type="Pfam" id="PF00108"/>
    </source>
</evidence>
<evidence type="ECO:0000259" key="7">
    <source>
        <dbReference type="Pfam" id="PF02803"/>
    </source>
</evidence>
<dbReference type="InterPro" id="IPR020616">
    <property type="entry name" value="Thiolase_N"/>
</dbReference>